<dbReference type="Proteomes" id="UP001326715">
    <property type="component" value="Chromosome"/>
</dbReference>
<evidence type="ECO:0000313" key="1">
    <source>
        <dbReference type="EMBL" id="WQG89266.1"/>
    </source>
</evidence>
<dbReference type="RefSeq" id="WP_072361352.1">
    <property type="nucleotide sequence ID" value="NZ_CP139972.1"/>
</dbReference>
<organism evidence="1 2">
    <name type="scientific">Chitinophaga sancti</name>
    <dbReference type="NCBI Taxonomy" id="1004"/>
    <lineage>
        <taxon>Bacteria</taxon>
        <taxon>Pseudomonadati</taxon>
        <taxon>Bacteroidota</taxon>
        <taxon>Chitinophagia</taxon>
        <taxon>Chitinophagales</taxon>
        <taxon>Chitinophagaceae</taxon>
        <taxon>Chitinophaga</taxon>
    </lineage>
</organism>
<keyword evidence="2" id="KW-1185">Reference proteome</keyword>
<accession>A0ABZ0XFA8</accession>
<name>A0ABZ0XFA8_9BACT</name>
<evidence type="ECO:0008006" key="3">
    <source>
        <dbReference type="Google" id="ProtNLM"/>
    </source>
</evidence>
<protein>
    <recommendedName>
        <fullName evidence="3">Tetratricopeptide repeat-containing protein</fullName>
    </recommendedName>
</protein>
<reference evidence="1 2" key="1">
    <citation type="submission" date="2023-11" db="EMBL/GenBank/DDBJ databases">
        <title>MicrobeMod: A computational toolkit for identifying prokaryotic methylation and restriction-modification with nanopore sequencing.</title>
        <authorList>
            <person name="Crits-Christoph A."/>
            <person name="Kang S.C."/>
            <person name="Lee H."/>
            <person name="Ostrov N."/>
        </authorList>
    </citation>
    <scope>NUCLEOTIDE SEQUENCE [LARGE SCALE GENOMIC DNA]</scope>
    <source>
        <strain evidence="1 2">ATCC 23090</strain>
    </source>
</reference>
<evidence type="ECO:0000313" key="2">
    <source>
        <dbReference type="Proteomes" id="UP001326715"/>
    </source>
</evidence>
<proteinExistence type="predicted"/>
<dbReference type="EMBL" id="CP140154">
    <property type="protein sequence ID" value="WQG89266.1"/>
    <property type="molecule type" value="Genomic_DNA"/>
</dbReference>
<gene>
    <name evidence="1" type="ORF">SR876_30510</name>
</gene>
<sequence>MKTSYKRLLQIISILLLLFIPWMPTWSCGPENAVDDYRFVMFEPQLSRFPGLGDLNYNYHLNVLRDGDPQKKDYQRNCREWQQELGGRLTDIYNIQYEMAPDDFLYAYRHHAWENSKGNSFLQALLKPANLSFLDYMAFAKQVEFSQFGDYDPWQTGDDNGGQEQAEILYSAGKQAFAKTTNTFLKERYAFQLEKLMYYGAGRRERDSLVPFYDRYLKGHATIVADWGLLYYANMQHNPLMATKLLCETFERSEEKKAFIYNKLRGKDLDTLLQREPNIPVAWFIRGLKNPGRALPVIQALHGIAPRSKYLPMLVVREVNKVEDWLMSPAVLGFNSRLKVNEYEMKRNRSDYTTPDTTYEYYAQKNRRNDLAYLRIVRGYLESIVSKADSNHILYALAVAHLYNMDGEYAKAAACLKNLDTRNNILFRRQWITEDILASMHIADIKSDSVKNVFGAQLNELIKLGASVSKPEFESEYDEDLVENGFSYLLLLLSRQYEKQQDIVTAGLLFQKANVLVNGYYGWTLDDDTTKISYRKIAYFDQHATPEDLERLLAFKRSKQHTAFEKFIMPKVWAPEDFYRDVQLSLLVRQQRFEEALMVAERMDKYFWRDNYEYSAYLTHKYIGSADFLVPGEKLKHASYTIASKRAILKDIVLLRDSLKLAPQNAVLYYRMGNALYNISFGGRCWMLANYGKGYGRSGDYDYRPGWQEYDHNELNRRHQANYYKCEAAMCMYRKALANGQGQKELCAKVLLMMSVCDKDRADYVRERKYSDLPIYKYNLAGDDAPYHSHYLDVLKKKYGHTNMYAESKMMCPDVH</sequence>